<feature type="transmembrane region" description="Helical" evidence="7">
    <location>
        <begin position="266"/>
        <end position="284"/>
    </location>
</feature>
<accession>A0A6G5QHA7</accession>
<evidence type="ECO:0000256" key="6">
    <source>
        <dbReference type="SAM" id="Coils"/>
    </source>
</evidence>
<keyword evidence="6" id="KW-0175">Coiled coil</keyword>
<dbReference type="Gene3D" id="2.30.30.60">
    <property type="match status" value="1"/>
</dbReference>
<proteinExistence type="predicted"/>
<keyword evidence="3 7" id="KW-0812">Transmembrane</keyword>
<organism evidence="10 11">
    <name type="scientific">Campylobacter mucosalis CCUG 21559</name>
    <dbReference type="NCBI Taxonomy" id="1032067"/>
    <lineage>
        <taxon>Bacteria</taxon>
        <taxon>Pseudomonadati</taxon>
        <taxon>Campylobacterota</taxon>
        <taxon>Epsilonproteobacteria</taxon>
        <taxon>Campylobacterales</taxon>
        <taxon>Campylobacteraceae</taxon>
        <taxon>Campylobacter</taxon>
    </lineage>
</organism>
<feature type="transmembrane region" description="Helical" evidence="7">
    <location>
        <begin position="290"/>
        <end position="321"/>
    </location>
</feature>
<feature type="chain" id="PRO_5026320960" evidence="8">
    <location>
        <begin position="17"/>
        <end position="527"/>
    </location>
</feature>
<evidence type="ECO:0000256" key="5">
    <source>
        <dbReference type="ARBA" id="ARBA00023136"/>
    </source>
</evidence>
<reference evidence="10 11" key="1">
    <citation type="submission" date="2016-07" db="EMBL/GenBank/DDBJ databases">
        <title>Comparative genomics of the Campylobacter concisus group.</title>
        <authorList>
            <person name="Miller W.G."/>
            <person name="Yee E."/>
            <person name="Chapman M.H."/>
            <person name="Huynh S."/>
            <person name="Bono J.L."/>
            <person name="On S.L.W."/>
            <person name="StLeger J."/>
            <person name="Foster G."/>
            <person name="Parker C.T."/>
        </authorList>
    </citation>
    <scope>NUCLEOTIDE SEQUENCE [LARGE SCALE GENOMIC DNA]</scope>
    <source>
        <strain evidence="10 11">CCUG 21559</strain>
    </source>
</reference>
<comment type="subcellular location">
    <subcellularLocation>
        <location evidence="1">Cell membrane</location>
        <topology evidence="1">Multi-pass membrane protein</topology>
    </subcellularLocation>
</comment>
<keyword evidence="8" id="KW-0732">Signal</keyword>
<dbReference type="InterPro" id="IPR011066">
    <property type="entry name" value="MscS_channel_C_sf"/>
</dbReference>
<dbReference type="SUPFAM" id="SSF82689">
    <property type="entry name" value="Mechanosensitive channel protein MscS (YggB), C-terminal domain"/>
    <property type="match status" value="1"/>
</dbReference>
<feature type="domain" description="Mechanosensitive ion channel MscS" evidence="9">
    <location>
        <begin position="307"/>
        <end position="390"/>
    </location>
</feature>
<dbReference type="GO" id="GO:0005886">
    <property type="term" value="C:plasma membrane"/>
    <property type="evidence" value="ECO:0007669"/>
    <property type="project" value="UniProtKB-SubCell"/>
</dbReference>
<keyword evidence="2" id="KW-1003">Cell membrane</keyword>
<keyword evidence="11" id="KW-1185">Reference proteome</keyword>
<feature type="transmembrane region" description="Helical" evidence="7">
    <location>
        <begin position="226"/>
        <end position="246"/>
    </location>
</feature>
<dbReference type="Proteomes" id="UP000503264">
    <property type="component" value="Chromosome"/>
</dbReference>
<evidence type="ECO:0000256" key="1">
    <source>
        <dbReference type="ARBA" id="ARBA00004651"/>
    </source>
</evidence>
<dbReference type="InterPro" id="IPR010920">
    <property type="entry name" value="LSM_dom_sf"/>
</dbReference>
<evidence type="ECO:0000256" key="4">
    <source>
        <dbReference type="ARBA" id="ARBA00022989"/>
    </source>
</evidence>
<feature type="coiled-coil region" evidence="6">
    <location>
        <begin position="60"/>
        <end position="103"/>
    </location>
</feature>
<dbReference type="PANTHER" id="PTHR30566">
    <property type="entry name" value="YNAI-RELATED MECHANOSENSITIVE ION CHANNEL"/>
    <property type="match status" value="1"/>
</dbReference>
<dbReference type="InterPro" id="IPR006685">
    <property type="entry name" value="MscS_channel_2nd"/>
</dbReference>
<evidence type="ECO:0000256" key="3">
    <source>
        <dbReference type="ARBA" id="ARBA00022692"/>
    </source>
</evidence>
<gene>
    <name evidence="10" type="ORF">CMUC_1276</name>
</gene>
<dbReference type="InterPro" id="IPR023408">
    <property type="entry name" value="MscS_beta-dom_sf"/>
</dbReference>
<feature type="signal peptide" evidence="8">
    <location>
        <begin position="1"/>
        <end position="16"/>
    </location>
</feature>
<keyword evidence="5 7" id="KW-0472">Membrane</keyword>
<dbReference type="Gene3D" id="3.30.70.100">
    <property type="match status" value="1"/>
</dbReference>
<evidence type="ECO:0000313" key="10">
    <source>
        <dbReference type="EMBL" id="QCD45041.1"/>
    </source>
</evidence>
<dbReference type="RefSeq" id="WP_171993917.1">
    <property type="nucleotide sequence ID" value="NZ_CP012542.1"/>
</dbReference>
<evidence type="ECO:0000313" key="11">
    <source>
        <dbReference type="Proteomes" id="UP000503264"/>
    </source>
</evidence>
<dbReference type="EMBL" id="CP012542">
    <property type="protein sequence ID" value="QCD45041.1"/>
    <property type="molecule type" value="Genomic_DNA"/>
</dbReference>
<name>A0A6G5QHA7_9BACT</name>
<evidence type="ECO:0000256" key="8">
    <source>
        <dbReference type="SAM" id="SignalP"/>
    </source>
</evidence>
<dbReference type="AlphaFoldDB" id="A0A6G5QHA7"/>
<sequence>MRVLILCFLAFIGVFAENNSSIDKNTTQILISDINSQIAGIDASLKSNAWITRYANYNTYQKIKAKLEDSEKALKKSDKSAQRAELSKQIQTLKEQLSLLKEYENAPFLNMLMAPEIDSPPRIINPVELVSGFSYIKKVASDLSEYKKHILELDTLVSKLENKESLLVNLLDINYDEISGAKLSDLRQEIGDFKGAKQIADTTLNVLEKKVDEAINITKNEIKSQLLSMLNIAIFIIATIAISFFFKFIAKRTISDDERFYTVNKFINFINVLLIVVILLFAYIENVTYIVTVLGFASAGIAIAMKDMFMSMLGWVVIIFGSSFHVGDRIKVSRSGVTHVGDIIDISLLRITMLEDVTLSTYLDGSRRAGRIIFIPNNYIFTDLISNYSHYGMKTVWDGIDICISFDSNHKKAVYIAKTIVRKYSKGYTDIAKRQMNKLRSQYSIKNPNVEPRVFTFFESYGINISIWYMANSYATLVLRSTISAELIDAFNKEDDIRIAYPTQTMYMARKSLPHPHTELELEGSNE</sequence>
<dbReference type="GO" id="GO:0008381">
    <property type="term" value="F:mechanosensitive monoatomic ion channel activity"/>
    <property type="evidence" value="ECO:0007669"/>
    <property type="project" value="UniProtKB-ARBA"/>
</dbReference>
<keyword evidence="4 7" id="KW-1133">Transmembrane helix</keyword>
<evidence type="ECO:0000259" key="9">
    <source>
        <dbReference type="Pfam" id="PF00924"/>
    </source>
</evidence>
<dbReference type="PANTHER" id="PTHR30566:SF5">
    <property type="entry name" value="MECHANOSENSITIVE ION CHANNEL PROTEIN 1, MITOCHONDRIAL-RELATED"/>
    <property type="match status" value="1"/>
</dbReference>
<dbReference type="SUPFAM" id="SSF50182">
    <property type="entry name" value="Sm-like ribonucleoproteins"/>
    <property type="match status" value="1"/>
</dbReference>
<protein>
    <submittedName>
        <fullName evidence="10">Mechanosensitive ion channel family protein</fullName>
    </submittedName>
</protein>
<dbReference type="Pfam" id="PF00924">
    <property type="entry name" value="MS_channel_2nd"/>
    <property type="match status" value="1"/>
</dbReference>
<evidence type="ECO:0000256" key="7">
    <source>
        <dbReference type="SAM" id="Phobius"/>
    </source>
</evidence>
<evidence type="ECO:0000256" key="2">
    <source>
        <dbReference type="ARBA" id="ARBA00022475"/>
    </source>
</evidence>